<dbReference type="SUPFAM" id="SSF53067">
    <property type="entry name" value="Actin-like ATPase domain"/>
    <property type="match status" value="1"/>
</dbReference>
<reference evidence="3 4" key="1">
    <citation type="submission" date="2024-09" db="EMBL/GenBank/DDBJ databases">
        <title>Laminarin stimulates single cell rates of sulfate reduction while oxygen inhibits transcriptomic activity in coastal marine sediment.</title>
        <authorList>
            <person name="Lindsay M."/>
            <person name="Orcutt B."/>
            <person name="Emerson D."/>
            <person name="Stepanauskas R."/>
            <person name="D'Angelo T."/>
        </authorList>
    </citation>
    <scope>NUCLEOTIDE SEQUENCE [LARGE SCALE GENOMIC DNA]</scope>
    <source>
        <strain evidence="3">SAG AM-311-K15</strain>
    </source>
</reference>
<keyword evidence="2" id="KW-0472">Membrane</keyword>
<dbReference type="InterPro" id="IPR005883">
    <property type="entry name" value="PilM"/>
</dbReference>
<evidence type="ECO:0000313" key="4">
    <source>
        <dbReference type="Proteomes" id="UP001594351"/>
    </source>
</evidence>
<evidence type="ECO:0000313" key="3">
    <source>
        <dbReference type="EMBL" id="MFC1851594.1"/>
    </source>
</evidence>
<gene>
    <name evidence="3" type="primary">pilM</name>
    <name evidence="3" type="ORF">ACFL27_15495</name>
</gene>
<keyword evidence="2" id="KW-1133">Transmembrane helix</keyword>
<evidence type="ECO:0000256" key="1">
    <source>
        <dbReference type="SAM" id="MobiDB-lite"/>
    </source>
</evidence>
<dbReference type="PANTHER" id="PTHR32432">
    <property type="entry name" value="CELL DIVISION PROTEIN FTSA-RELATED"/>
    <property type="match status" value="1"/>
</dbReference>
<accession>A0ABV6YZI5</accession>
<keyword evidence="2" id="KW-0812">Transmembrane</keyword>
<feature type="region of interest" description="Disordered" evidence="1">
    <location>
        <begin position="478"/>
        <end position="592"/>
    </location>
</feature>
<evidence type="ECO:0000256" key="2">
    <source>
        <dbReference type="SAM" id="Phobius"/>
    </source>
</evidence>
<keyword evidence="4" id="KW-1185">Reference proteome</keyword>
<sequence>MFLFEDSLGIDIRSDFLYATILGKSLSQYHLLDFLSEPLPGEGDPCRNEEIKTLLTKFIQQSGFGSGPILLGIPRKYALIRFLKLPLVPHTDINKLIKFEAERHLPGTIDDYFFDTHVIEEKIGTGMKILFVAIPQKIILEYYSLLKEIDLLPDVVDISGFSALNTLHFQHLLDGTDQTTAFLQLGFSETELMIMRAGKIYLTRTLPHHFPLQSEKDYELIEEEEVIDRCVEQFEFDVQNSLAISGLTTEGIVSIDSLVFPQGHQIHEKIAERLGVEMNVHASLFSSTAKLMLTKHDEQKLRHLDLTSAVGLTLRSYQVSHLTLNFLPTLMRRTRKKIGFLISMVLSGFIVLFLLFGLAVSFYKDNVVLEKINQHIESLQPEVENLNQLRENIKTSRDLVAELTELERRVTVNLDILSDLSTRIPESYWLNYLFLEKDRVTIHGHGDSPESLVNVLDTSLYLESVKLERVVDDRFTIEASLQEPSQEETKEKMNGLDEESDEAKETPETVAVDKKETTTETNNVADTTKKEPDNNSDDNQKNNEPNQGALKNKLETPPGNQSKKNEVVKPEEKMKVVERTMEKKIDDQKNEE</sequence>
<dbReference type="EMBL" id="JBHPBY010000205">
    <property type="protein sequence ID" value="MFC1851594.1"/>
    <property type="molecule type" value="Genomic_DNA"/>
</dbReference>
<feature type="transmembrane region" description="Helical" evidence="2">
    <location>
        <begin position="338"/>
        <end position="363"/>
    </location>
</feature>
<dbReference type="Gene3D" id="3.30.1490.300">
    <property type="match status" value="1"/>
</dbReference>
<feature type="compositionally biased region" description="Basic and acidic residues" evidence="1">
    <location>
        <begin position="527"/>
        <end position="541"/>
    </location>
</feature>
<protein>
    <submittedName>
        <fullName evidence="3">Pilus assembly protein PilM</fullName>
    </submittedName>
</protein>
<dbReference type="InterPro" id="IPR043129">
    <property type="entry name" value="ATPase_NBD"/>
</dbReference>
<feature type="compositionally biased region" description="Basic and acidic residues" evidence="1">
    <location>
        <begin position="563"/>
        <end position="592"/>
    </location>
</feature>
<dbReference type="Pfam" id="PF11104">
    <property type="entry name" value="PilM_2"/>
    <property type="match status" value="1"/>
</dbReference>
<proteinExistence type="predicted"/>
<dbReference type="PANTHER" id="PTHR32432:SF3">
    <property type="entry name" value="ETHANOLAMINE UTILIZATION PROTEIN EUTJ"/>
    <property type="match status" value="1"/>
</dbReference>
<dbReference type="Gene3D" id="3.30.420.40">
    <property type="match status" value="2"/>
</dbReference>
<dbReference type="Proteomes" id="UP001594351">
    <property type="component" value="Unassembled WGS sequence"/>
</dbReference>
<comment type="caution">
    <text evidence="3">The sequence shown here is derived from an EMBL/GenBank/DDBJ whole genome shotgun (WGS) entry which is preliminary data.</text>
</comment>
<dbReference type="InterPro" id="IPR050696">
    <property type="entry name" value="FtsA/MreB"/>
</dbReference>
<feature type="compositionally biased region" description="Basic and acidic residues" evidence="1">
    <location>
        <begin position="503"/>
        <end position="518"/>
    </location>
</feature>
<name>A0ABV6YZI5_UNCC1</name>
<organism evidence="3 4">
    <name type="scientific">candidate division CSSED10-310 bacterium</name>
    <dbReference type="NCBI Taxonomy" id="2855610"/>
    <lineage>
        <taxon>Bacteria</taxon>
        <taxon>Bacteria division CSSED10-310</taxon>
    </lineage>
</organism>